<dbReference type="RefSeq" id="WP_090218874.1">
    <property type="nucleotide sequence ID" value="NZ_CANLDO010000006.1"/>
</dbReference>
<dbReference type="Gene3D" id="3.40.190.170">
    <property type="entry name" value="Bacterial extracellular solute-binding protein, family 7"/>
    <property type="match status" value="1"/>
</dbReference>
<dbReference type="GO" id="GO:0055085">
    <property type="term" value="P:transmembrane transport"/>
    <property type="evidence" value="ECO:0007669"/>
    <property type="project" value="InterPro"/>
</dbReference>
<dbReference type="NCBIfam" id="NF037995">
    <property type="entry name" value="TRAP_S1"/>
    <property type="match status" value="1"/>
</dbReference>
<sequence>MKTLLLSSAAALSMICTAAFAEIELKIATDSGTNDAPSGLAIAKWAERIEEGSNGEIDVKVFYQDELGSQLEVFDLFVAGEVDLMLSWPSTSYDKRIGVVNTPFMVSSWEEASEAFGHNGWASEIMNEVFGGIGLKYLGAWPEGFAGVATRGTFSTNIEDANDIKVRVQPFFPIPNTMQALGYQTEALEWGEVFTSIQTGVVDGDSGNVIYWDYEFFGELLDYYVHTRHDFVTGNILANADTFDGMSDEHKQLILDTSAKMMDERFSGARAEDEANIARAVEGGMQYIEPSEEEVAAMKVAVRDAVWPLMEDQIGADIMDKIRAKAN</sequence>
<dbReference type="Proteomes" id="UP000198767">
    <property type="component" value="Unassembled WGS sequence"/>
</dbReference>
<reference evidence="7 8" key="1">
    <citation type="submission" date="2016-10" db="EMBL/GenBank/DDBJ databases">
        <authorList>
            <person name="de Groot N.N."/>
        </authorList>
    </citation>
    <scope>NUCLEOTIDE SEQUENCE [LARGE SCALE GENOMIC DNA]</scope>
    <source>
        <strain evidence="7 8">U95</strain>
    </source>
</reference>
<proteinExistence type="inferred from homology"/>
<gene>
    <name evidence="7" type="ORF">SAMN04488118_10658</name>
</gene>
<evidence type="ECO:0000256" key="5">
    <source>
        <dbReference type="ARBA" id="ARBA00022764"/>
    </source>
</evidence>
<evidence type="ECO:0000256" key="3">
    <source>
        <dbReference type="ARBA" id="ARBA00022448"/>
    </source>
</evidence>
<evidence type="ECO:0000256" key="4">
    <source>
        <dbReference type="ARBA" id="ARBA00022729"/>
    </source>
</evidence>
<name>A0A1G5QWH0_9RHOB</name>
<dbReference type="PANTHER" id="PTHR33376">
    <property type="match status" value="1"/>
</dbReference>
<evidence type="ECO:0000313" key="8">
    <source>
        <dbReference type="Proteomes" id="UP000198767"/>
    </source>
</evidence>
<comment type="subcellular location">
    <subcellularLocation>
        <location evidence="1">Periplasm</location>
    </subcellularLocation>
</comment>
<dbReference type="Pfam" id="PF03480">
    <property type="entry name" value="DctP"/>
    <property type="match status" value="1"/>
</dbReference>
<dbReference type="AlphaFoldDB" id="A0A1G5QWH0"/>
<dbReference type="InterPro" id="IPR018389">
    <property type="entry name" value="DctP_fam"/>
</dbReference>
<evidence type="ECO:0000256" key="6">
    <source>
        <dbReference type="SAM" id="SignalP"/>
    </source>
</evidence>
<protein>
    <submittedName>
        <fullName evidence="7">TRAP-type C4-dicarboxylate transport system, substrate-binding protein</fullName>
    </submittedName>
</protein>
<dbReference type="InterPro" id="IPR038404">
    <property type="entry name" value="TRAP_DctP_sf"/>
</dbReference>
<dbReference type="PANTHER" id="PTHR33376:SF7">
    <property type="entry name" value="C4-DICARBOXYLATE-BINDING PROTEIN DCTB"/>
    <property type="match status" value="1"/>
</dbReference>
<keyword evidence="8" id="KW-1185">Reference proteome</keyword>
<comment type="similarity">
    <text evidence="2">Belongs to the bacterial solute-binding protein 7 family.</text>
</comment>
<evidence type="ECO:0000313" key="7">
    <source>
        <dbReference type="EMBL" id="SCZ65591.1"/>
    </source>
</evidence>
<dbReference type="EMBL" id="FMWG01000006">
    <property type="protein sequence ID" value="SCZ65591.1"/>
    <property type="molecule type" value="Genomic_DNA"/>
</dbReference>
<dbReference type="OrthoDB" id="9803763at2"/>
<dbReference type="STRING" id="1156985.SAMN04488118_10658"/>
<keyword evidence="4 6" id="KW-0732">Signal</keyword>
<keyword evidence="3" id="KW-0813">Transport</keyword>
<evidence type="ECO:0000256" key="2">
    <source>
        <dbReference type="ARBA" id="ARBA00009023"/>
    </source>
</evidence>
<feature type="signal peptide" evidence="6">
    <location>
        <begin position="1"/>
        <end position="21"/>
    </location>
</feature>
<dbReference type="GO" id="GO:0042597">
    <property type="term" value="C:periplasmic space"/>
    <property type="evidence" value="ECO:0007669"/>
    <property type="project" value="UniProtKB-SubCell"/>
</dbReference>
<keyword evidence="5" id="KW-0574">Periplasm</keyword>
<organism evidence="7 8">
    <name type="scientific">Epibacterium ulvae</name>
    <dbReference type="NCBI Taxonomy" id="1156985"/>
    <lineage>
        <taxon>Bacteria</taxon>
        <taxon>Pseudomonadati</taxon>
        <taxon>Pseudomonadota</taxon>
        <taxon>Alphaproteobacteria</taxon>
        <taxon>Rhodobacterales</taxon>
        <taxon>Roseobacteraceae</taxon>
        <taxon>Epibacterium</taxon>
    </lineage>
</organism>
<accession>A0A1G5QWH0</accession>
<feature type="chain" id="PRO_5011608420" evidence="6">
    <location>
        <begin position="22"/>
        <end position="327"/>
    </location>
</feature>
<evidence type="ECO:0000256" key="1">
    <source>
        <dbReference type="ARBA" id="ARBA00004418"/>
    </source>
</evidence>